<keyword evidence="2 3" id="KW-0413">Isomerase</keyword>
<dbReference type="Pfam" id="PF01177">
    <property type="entry name" value="Asp_Glu_race"/>
    <property type="match status" value="1"/>
</dbReference>
<dbReference type="InterPro" id="IPR001920">
    <property type="entry name" value="Asp/Glu_race"/>
</dbReference>
<dbReference type="GeneID" id="26136026"/>
<dbReference type="SUPFAM" id="SSF53681">
    <property type="entry name" value="Aspartate/glutamate racemase"/>
    <property type="match status" value="2"/>
</dbReference>
<reference evidence="3 4" key="1">
    <citation type="journal article" date="2016" name="Genome Announc.">
        <title>Complete genome sequence of the hyperthermophilic and piezophilic archaeon Thermococcus barophilus Ch5, capable of growth at the expense of hydrogenogenesis from carbon monoxide and formate.</title>
        <authorList>
            <person name="Oger P."/>
            <person name="Sokolova T.G."/>
            <person name="Kozhevnikova D.A."/>
            <person name="Taranov E.A."/>
            <person name="Vannier P."/>
            <person name="Lee H.S."/>
            <person name="Kwon K.K."/>
            <person name="Kang S.G."/>
            <person name="Lee J.H."/>
            <person name="Bonch-Osmolovskaya E.A."/>
            <person name="Lebedinsky A.V."/>
        </authorList>
    </citation>
    <scope>NUCLEOTIDE SEQUENCE [LARGE SCALE GENOMIC DNA]</scope>
    <source>
        <strain evidence="4">Ch5</strain>
    </source>
</reference>
<proteinExistence type="inferred from homology"/>
<dbReference type="EC" id="5.1.1.13" evidence="3"/>
<dbReference type="STRING" id="55802.TBCH5v1_0749"/>
<dbReference type="EMBL" id="CP013050">
    <property type="protein sequence ID" value="ALM74707.1"/>
    <property type="molecule type" value="Genomic_DNA"/>
</dbReference>
<dbReference type="PATRIC" id="fig|55802.8.peg.744"/>
<gene>
    <name evidence="3" type="ORF">TBCH5v1_0749</name>
</gene>
<dbReference type="Proteomes" id="UP000066042">
    <property type="component" value="Chromosome"/>
</dbReference>
<dbReference type="PANTHER" id="PTHR21198">
    <property type="entry name" value="GLUTAMATE RACEMASE"/>
    <property type="match status" value="1"/>
</dbReference>
<evidence type="ECO:0000256" key="1">
    <source>
        <dbReference type="ARBA" id="ARBA00007847"/>
    </source>
</evidence>
<protein>
    <submittedName>
        <fullName evidence="3">Aspartate racemase</fullName>
        <ecNumber evidence="3">5.1.1.13</ecNumber>
    </submittedName>
</protein>
<name>A0A0S1XA96_THEBA</name>
<accession>A0A0S1XA96</accession>
<dbReference type="Gene3D" id="3.40.50.1860">
    <property type="match status" value="2"/>
</dbReference>
<dbReference type="RefSeq" id="WP_056933547.1">
    <property type="nucleotide sequence ID" value="NZ_CP013050.1"/>
</dbReference>
<organism evidence="3 4">
    <name type="scientific">Thermococcus barophilus</name>
    <dbReference type="NCBI Taxonomy" id="55802"/>
    <lineage>
        <taxon>Archaea</taxon>
        <taxon>Methanobacteriati</taxon>
        <taxon>Methanobacteriota</taxon>
        <taxon>Thermococci</taxon>
        <taxon>Thermococcales</taxon>
        <taxon>Thermococcaceae</taxon>
        <taxon>Thermococcus</taxon>
    </lineage>
</organism>
<sequence length="226" mass="25800">MKKIGIIGGMSPESTLYYYKKFIEISREKFEPYFYPELIIYSINFREFKDNPEGWEGRKKILINAAKALERAGAEVIGISANTSHIVFPDVQRAVNVEMVSIIDAVAEEAKRRGLRKLLLLGTKTTMTMSFYKEALKEKGFDVIVPSENEIEEINRIIFEELMFENLNSKPWLIELIGRYVERREIEGVILGCTELPLAIKPKDVSAEVLDTAEIHVRALIEKALG</sequence>
<dbReference type="GO" id="GO:0047689">
    <property type="term" value="F:aspartate racemase activity"/>
    <property type="evidence" value="ECO:0007669"/>
    <property type="project" value="UniProtKB-EC"/>
</dbReference>
<dbReference type="AlphaFoldDB" id="A0A0S1XA96"/>
<comment type="similarity">
    <text evidence="1">Belongs to the aspartate/glutamate racemases family.</text>
</comment>
<dbReference type="NCBIfam" id="TIGR00035">
    <property type="entry name" value="asp_race"/>
    <property type="match status" value="1"/>
</dbReference>
<dbReference type="InterPro" id="IPR015942">
    <property type="entry name" value="Asp/Glu/hydantoin_racemase"/>
</dbReference>
<dbReference type="PANTHER" id="PTHR21198:SF7">
    <property type="entry name" value="ASPARTATE-GLUTAMATE RACEMASE FAMILY"/>
    <property type="match status" value="1"/>
</dbReference>
<evidence type="ECO:0000313" key="4">
    <source>
        <dbReference type="Proteomes" id="UP000066042"/>
    </source>
</evidence>
<evidence type="ECO:0000256" key="2">
    <source>
        <dbReference type="ARBA" id="ARBA00023235"/>
    </source>
</evidence>
<evidence type="ECO:0000313" key="3">
    <source>
        <dbReference type="EMBL" id="ALM74707.1"/>
    </source>
</evidence>
<dbReference type="InterPro" id="IPR004380">
    <property type="entry name" value="Asp_race"/>
</dbReference>